<dbReference type="EMBL" id="JACCBI010000001">
    <property type="protein sequence ID" value="NYD68094.1"/>
    <property type="molecule type" value="Genomic_DNA"/>
</dbReference>
<feature type="transmembrane region" description="Helical" evidence="8">
    <location>
        <begin position="188"/>
        <end position="212"/>
    </location>
</feature>
<feature type="transmembrane region" description="Helical" evidence="8">
    <location>
        <begin position="132"/>
        <end position="158"/>
    </location>
</feature>
<dbReference type="Gene3D" id="1.10.3720.10">
    <property type="entry name" value="MetI-like"/>
    <property type="match status" value="2"/>
</dbReference>
<evidence type="ECO:0000256" key="8">
    <source>
        <dbReference type="RuleBase" id="RU363032"/>
    </source>
</evidence>
<comment type="similarity">
    <text evidence="8">Belongs to the binding-protein-dependent transport system permease family.</text>
</comment>
<organism evidence="11 12">
    <name type="scientific">Agromyces atrinae</name>
    <dbReference type="NCBI Taxonomy" id="592376"/>
    <lineage>
        <taxon>Bacteria</taxon>
        <taxon>Bacillati</taxon>
        <taxon>Actinomycetota</taxon>
        <taxon>Actinomycetes</taxon>
        <taxon>Micrococcales</taxon>
        <taxon>Microbacteriaceae</taxon>
        <taxon>Agromyces</taxon>
    </lineage>
</organism>
<proteinExistence type="inferred from homology"/>
<evidence type="ECO:0000256" key="7">
    <source>
        <dbReference type="ARBA" id="ARBA00023136"/>
    </source>
</evidence>
<keyword evidence="4" id="KW-0997">Cell inner membrane</keyword>
<feature type="transmembrane region" description="Helical" evidence="8">
    <location>
        <begin position="365"/>
        <end position="386"/>
    </location>
</feature>
<name>A0A4Q2M732_9MICO</name>
<evidence type="ECO:0000256" key="5">
    <source>
        <dbReference type="ARBA" id="ARBA00022692"/>
    </source>
</evidence>
<evidence type="ECO:0000256" key="4">
    <source>
        <dbReference type="ARBA" id="ARBA00022519"/>
    </source>
</evidence>
<comment type="subcellular location">
    <subcellularLocation>
        <location evidence="1">Cell inner membrane</location>
        <topology evidence="1">Multi-pass membrane protein</topology>
    </subcellularLocation>
    <subcellularLocation>
        <location evidence="8">Cell membrane</location>
        <topology evidence="8">Multi-pass membrane protein</topology>
    </subcellularLocation>
</comment>
<dbReference type="PANTHER" id="PTHR43357">
    <property type="entry name" value="INNER MEMBRANE ABC TRANSPORTER PERMEASE PROTEIN YDCV"/>
    <property type="match status" value="1"/>
</dbReference>
<keyword evidence="2 8" id="KW-0813">Transport</keyword>
<dbReference type="SUPFAM" id="SSF161098">
    <property type="entry name" value="MetI-like"/>
    <property type="match status" value="2"/>
</dbReference>
<evidence type="ECO:0000256" key="2">
    <source>
        <dbReference type="ARBA" id="ARBA00022448"/>
    </source>
</evidence>
<dbReference type="Pfam" id="PF00528">
    <property type="entry name" value="BPD_transp_1"/>
    <property type="match status" value="2"/>
</dbReference>
<evidence type="ECO:0000256" key="6">
    <source>
        <dbReference type="ARBA" id="ARBA00022989"/>
    </source>
</evidence>
<dbReference type="RefSeq" id="WP_129172023.1">
    <property type="nucleotide sequence ID" value="NZ_JACCBI010000001.1"/>
</dbReference>
<evidence type="ECO:0000256" key="3">
    <source>
        <dbReference type="ARBA" id="ARBA00022475"/>
    </source>
</evidence>
<evidence type="ECO:0000313" key="10">
    <source>
        <dbReference type="EMBL" id="NYD68094.1"/>
    </source>
</evidence>
<accession>A0A4Q2M732</accession>
<feature type="transmembrane region" description="Helical" evidence="8">
    <location>
        <begin position="7"/>
        <end position="33"/>
    </location>
</feature>
<dbReference type="EMBL" id="SDPM01000001">
    <property type="protein sequence ID" value="RXZ87758.1"/>
    <property type="molecule type" value="Genomic_DNA"/>
</dbReference>
<evidence type="ECO:0000256" key="1">
    <source>
        <dbReference type="ARBA" id="ARBA00004429"/>
    </source>
</evidence>
<feature type="transmembrane region" description="Helical" evidence="8">
    <location>
        <begin position="392"/>
        <end position="412"/>
    </location>
</feature>
<dbReference type="GO" id="GO:0005886">
    <property type="term" value="C:plasma membrane"/>
    <property type="evidence" value="ECO:0007669"/>
    <property type="project" value="UniProtKB-SubCell"/>
</dbReference>
<dbReference type="InterPro" id="IPR000515">
    <property type="entry name" value="MetI-like"/>
</dbReference>
<evidence type="ECO:0000259" key="9">
    <source>
        <dbReference type="PROSITE" id="PS50928"/>
    </source>
</evidence>
<feature type="transmembrane region" description="Helical" evidence="8">
    <location>
        <begin position="487"/>
        <end position="508"/>
    </location>
</feature>
<dbReference type="PROSITE" id="PS50928">
    <property type="entry name" value="ABC_TM1"/>
    <property type="match status" value="2"/>
</dbReference>
<comment type="caution">
    <text evidence="11">The sequence shown here is derived from an EMBL/GenBank/DDBJ whole genome shotgun (WGS) entry which is preliminary data.</text>
</comment>
<protein>
    <submittedName>
        <fullName evidence="11">Iron ABC transporter permease</fullName>
    </submittedName>
    <submittedName>
        <fullName evidence="10">Iron(III) transport system permease protein</fullName>
    </submittedName>
</protein>
<keyword evidence="12" id="KW-1185">Reference proteome</keyword>
<feature type="transmembrane region" description="Helical" evidence="8">
    <location>
        <begin position="232"/>
        <end position="253"/>
    </location>
</feature>
<sequence length="520" mass="53675">MTTPGRLVTALAVLLVAALSVPPIVVLVVQAYLGREAQTVTPARLVELLGNTLLLALLVVVASSVIGTATALLTQRTTLPGRRVWAVVVAVPLVLPAYVFAVALSGMIGGGGVVTSWLAPFGIDRLPPATGLWAATACLTIVSVPIVHTLVATALARLDPALDESARLLGDRPARVIRRVVLPQLRGTLALAACVVSLYVISDFGAVSMLRYDTFTRAIYAQFRGRVDLAPAFALCAVLVLVAAALIVGQVVLRGRELAVAARARPPRPVPLGPAGRLAGTVFLGLVVLGSTVLPVATLATWTARGLASGAQPGPVIAEAVNALLFALLAALVTTAIAIPIALAARRRGALARAIEGVPWVTHSLPHLAIGLAILVLSIAGPAFFYQSVTTLTLAYAVVFVPLAVGAILVALRQIDPRLLEVSRSLGHSSASTAVRVVAPLTRRAVLAGAVLVFFAAVHELPVTLLLRPTGSETLAIRVWGAVVEGQYTTASIAALLLVALSVPLLALHERASLRAAVAA</sequence>
<feature type="transmembrane region" description="Helical" evidence="8">
    <location>
        <begin position="85"/>
        <end position="112"/>
    </location>
</feature>
<dbReference type="CDD" id="cd06261">
    <property type="entry name" value="TM_PBP2"/>
    <property type="match status" value="1"/>
</dbReference>
<feature type="transmembrane region" description="Helical" evidence="8">
    <location>
        <begin position="53"/>
        <end position="73"/>
    </location>
</feature>
<keyword evidence="7 8" id="KW-0472">Membrane</keyword>
<feature type="transmembrane region" description="Helical" evidence="8">
    <location>
        <begin position="320"/>
        <end position="344"/>
    </location>
</feature>
<keyword evidence="6 8" id="KW-1133">Transmembrane helix</keyword>
<dbReference type="PANTHER" id="PTHR43357:SF3">
    <property type="entry name" value="FE(3+)-TRANSPORT SYSTEM PERMEASE PROTEIN FBPB 2"/>
    <property type="match status" value="1"/>
</dbReference>
<evidence type="ECO:0000313" key="12">
    <source>
        <dbReference type="Proteomes" id="UP000292686"/>
    </source>
</evidence>
<evidence type="ECO:0000313" key="13">
    <source>
        <dbReference type="Proteomes" id="UP000581087"/>
    </source>
</evidence>
<dbReference type="OrthoDB" id="5100908at2"/>
<reference evidence="10 13" key="2">
    <citation type="submission" date="2020-07" db="EMBL/GenBank/DDBJ databases">
        <title>Sequencing the genomes of 1000 actinobacteria strains.</title>
        <authorList>
            <person name="Klenk H.-P."/>
        </authorList>
    </citation>
    <scope>NUCLEOTIDE SEQUENCE [LARGE SCALE GENOMIC DNA]</scope>
    <source>
        <strain evidence="10 13">DSM 23870</strain>
    </source>
</reference>
<dbReference type="Proteomes" id="UP000292686">
    <property type="component" value="Unassembled WGS sequence"/>
</dbReference>
<dbReference type="Proteomes" id="UP000581087">
    <property type="component" value="Unassembled WGS sequence"/>
</dbReference>
<feature type="transmembrane region" description="Helical" evidence="8">
    <location>
        <begin position="445"/>
        <end position="467"/>
    </location>
</feature>
<reference evidence="11 12" key="1">
    <citation type="submission" date="2019-01" db="EMBL/GenBank/DDBJ databases">
        <title>Agromyces.</title>
        <authorList>
            <person name="Li J."/>
        </authorList>
    </citation>
    <scope>NUCLEOTIDE SEQUENCE [LARGE SCALE GENOMIC DNA]</scope>
    <source>
        <strain evidence="11 12">DSM 23870</strain>
    </source>
</reference>
<gene>
    <name evidence="10" type="ORF">BJ972_002613</name>
    <name evidence="11" type="ORF">ESP50_00695</name>
</gene>
<dbReference type="GO" id="GO:0055085">
    <property type="term" value="P:transmembrane transport"/>
    <property type="evidence" value="ECO:0007669"/>
    <property type="project" value="InterPro"/>
</dbReference>
<feature type="domain" description="ABC transmembrane type-1" evidence="9">
    <location>
        <begin position="320"/>
        <end position="509"/>
    </location>
</feature>
<dbReference type="AlphaFoldDB" id="A0A4Q2M732"/>
<feature type="transmembrane region" description="Helical" evidence="8">
    <location>
        <begin position="274"/>
        <end position="300"/>
    </location>
</feature>
<feature type="domain" description="ABC transmembrane type-1" evidence="9">
    <location>
        <begin position="49"/>
        <end position="248"/>
    </location>
</feature>
<dbReference type="InterPro" id="IPR035906">
    <property type="entry name" value="MetI-like_sf"/>
</dbReference>
<evidence type="ECO:0000313" key="11">
    <source>
        <dbReference type="EMBL" id="RXZ87758.1"/>
    </source>
</evidence>
<keyword evidence="5 8" id="KW-0812">Transmembrane</keyword>
<keyword evidence="3" id="KW-1003">Cell membrane</keyword>